<organism evidence="1 2">
    <name type="scientific">Zymobacter palmae</name>
    <dbReference type="NCBI Taxonomy" id="33074"/>
    <lineage>
        <taxon>Bacteria</taxon>
        <taxon>Pseudomonadati</taxon>
        <taxon>Pseudomonadota</taxon>
        <taxon>Gammaproteobacteria</taxon>
        <taxon>Oceanospirillales</taxon>
        <taxon>Halomonadaceae</taxon>
        <taxon>Zymobacter group</taxon>
        <taxon>Zymobacter</taxon>
    </lineage>
</organism>
<gene>
    <name evidence="1" type="ORF">ZBT109_1656</name>
</gene>
<evidence type="ECO:0000313" key="2">
    <source>
        <dbReference type="Proteomes" id="UP000267342"/>
    </source>
</evidence>
<dbReference type="GO" id="GO:0004061">
    <property type="term" value="F:arylformamidase activity"/>
    <property type="evidence" value="ECO:0007669"/>
    <property type="project" value="InterPro"/>
</dbReference>
<dbReference type="OrthoDB" id="7067800at2"/>
<dbReference type="InterPro" id="IPR007325">
    <property type="entry name" value="KFase/CYL"/>
</dbReference>
<reference evidence="1 2" key="1">
    <citation type="submission" date="2018-09" db="EMBL/GenBank/DDBJ databases">
        <title>Zymobacter palmae IAM14233 (=T109) whole genome analysis.</title>
        <authorList>
            <person name="Yanase H."/>
        </authorList>
    </citation>
    <scope>NUCLEOTIDE SEQUENCE [LARGE SCALE GENOMIC DNA]</scope>
    <source>
        <strain evidence="1 2">IAM14233</strain>
    </source>
</reference>
<dbReference type="GO" id="GO:0019441">
    <property type="term" value="P:L-tryptophan catabolic process to kynurenine"/>
    <property type="evidence" value="ECO:0007669"/>
    <property type="project" value="InterPro"/>
</dbReference>
<dbReference type="Proteomes" id="UP000267342">
    <property type="component" value="Chromosome"/>
</dbReference>
<accession>A0A348HFL0</accession>
<dbReference type="Gene3D" id="3.50.30.50">
    <property type="entry name" value="Putative cyclase"/>
    <property type="match status" value="1"/>
</dbReference>
<dbReference type="RefSeq" id="WP_038279270.1">
    <property type="nucleotide sequence ID" value="NZ_AP018933.1"/>
</dbReference>
<keyword evidence="2" id="KW-1185">Reference proteome</keyword>
<dbReference type="PANTHER" id="PTHR31118">
    <property type="entry name" value="CYCLASE-LIKE PROTEIN 2"/>
    <property type="match status" value="1"/>
</dbReference>
<keyword evidence="1" id="KW-0378">Hydrolase</keyword>
<sequence>MATTNSNAASLAQAVQFLKSCKWVDLTHEVTSSSPIFAAFNPPQRKTLFTVEKDGFLAYEISLCTPTGTHVDAPAHFINNAPLLNEINIKDLLLPMHVIHKEAQVINNHDYKLSVDDIIEYETQHGRIQEGSFVAFSSGWSQRWDTPEAFYNIDENGHAHTPGWSMEALEFLVKERKIAAIGHETLDTDAAQDAQEKGFLFAEHYVLQQHLWQAEVLNHLDQVPAVGAFIHVNFPNFEALPSFPARIVAYLP</sequence>
<proteinExistence type="predicted"/>
<protein>
    <submittedName>
        <fullName evidence="1">Predicted metal-dependen thydrolase</fullName>
    </submittedName>
</protein>
<dbReference type="AlphaFoldDB" id="A0A348HFL0"/>
<evidence type="ECO:0000313" key="1">
    <source>
        <dbReference type="EMBL" id="BBG30412.1"/>
    </source>
</evidence>
<dbReference type="PANTHER" id="PTHR31118:SF12">
    <property type="entry name" value="CYCLASE-LIKE PROTEIN 2"/>
    <property type="match status" value="1"/>
</dbReference>
<dbReference type="InterPro" id="IPR037175">
    <property type="entry name" value="KFase_sf"/>
</dbReference>
<dbReference type="EMBL" id="AP018933">
    <property type="protein sequence ID" value="BBG30412.1"/>
    <property type="molecule type" value="Genomic_DNA"/>
</dbReference>
<dbReference type="Pfam" id="PF04199">
    <property type="entry name" value="Cyclase"/>
    <property type="match status" value="1"/>
</dbReference>
<dbReference type="SUPFAM" id="SSF102198">
    <property type="entry name" value="Putative cyclase"/>
    <property type="match status" value="1"/>
</dbReference>
<dbReference type="KEGG" id="zpl:ZBT109_1656"/>
<name>A0A348HFL0_9GAMM</name>